<dbReference type="InterPro" id="IPR036388">
    <property type="entry name" value="WH-like_DNA-bd_sf"/>
</dbReference>
<evidence type="ECO:0000313" key="6">
    <source>
        <dbReference type="Proteomes" id="UP001221558"/>
    </source>
</evidence>
<dbReference type="InterPro" id="IPR002577">
    <property type="entry name" value="HTH_HxlR"/>
</dbReference>
<keyword evidence="6" id="KW-1185">Reference proteome</keyword>
<dbReference type="Pfam" id="PF01638">
    <property type="entry name" value="HxlR"/>
    <property type="match status" value="1"/>
</dbReference>
<dbReference type="EMBL" id="CP117880">
    <property type="protein sequence ID" value="WDF70536.1"/>
    <property type="molecule type" value="Genomic_DNA"/>
</dbReference>
<dbReference type="PANTHER" id="PTHR33204">
    <property type="entry name" value="TRANSCRIPTIONAL REGULATOR, MARR FAMILY"/>
    <property type="match status" value="1"/>
</dbReference>
<organism evidence="5 6">
    <name type="scientific">Sphingobacterium oryzagri</name>
    <dbReference type="NCBI Taxonomy" id="3025669"/>
    <lineage>
        <taxon>Bacteria</taxon>
        <taxon>Pseudomonadati</taxon>
        <taxon>Bacteroidota</taxon>
        <taxon>Sphingobacteriia</taxon>
        <taxon>Sphingobacteriales</taxon>
        <taxon>Sphingobacteriaceae</taxon>
        <taxon>Sphingobacterium</taxon>
    </lineage>
</organism>
<evidence type="ECO:0000256" key="1">
    <source>
        <dbReference type="ARBA" id="ARBA00023015"/>
    </source>
</evidence>
<gene>
    <name evidence="5" type="ORF">PQ465_09210</name>
</gene>
<keyword evidence="3" id="KW-0804">Transcription</keyword>
<dbReference type="InterPro" id="IPR036390">
    <property type="entry name" value="WH_DNA-bd_sf"/>
</dbReference>
<feature type="domain" description="HTH hxlR-type" evidence="4">
    <location>
        <begin position="22"/>
        <end position="121"/>
    </location>
</feature>
<reference evidence="5 6" key="1">
    <citation type="submission" date="2023-02" db="EMBL/GenBank/DDBJ databases">
        <title>Genome sequence of Sphingobacterium sp. KACC 22765.</title>
        <authorList>
            <person name="Kim S."/>
            <person name="Heo J."/>
            <person name="Kwon S.-W."/>
        </authorList>
    </citation>
    <scope>NUCLEOTIDE SEQUENCE [LARGE SCALE GENOMIC DNA]</scope>
    <source>
        <strain evidence="5 6">KACC 22765</strain>
    </source>
</reference>
<evidence type="ECO:0000313" key="5">
    <source>
        <dbReference type="EMBL" id="WDF70536.1"/>
    </source>
</evidence>
<accession>A0ABY7WLP7</accession>
<keyword evidence="1" id="KW-0805">Transcription regulation</keyword>
<dbReference type="PANTHER" id="PTHR33204:SF18">
    <property type="entry name" value="TRANSCRIPTIONAL REGULATORY PROTEIN"/>
    <property type="match status" value="1"/>
</dbReference>
<dbReference type="RefSeq" id="WP_274269242.1">
    <property type="nucleotide sequence ID" value="NZ_CP117880.1"/>
</dbReference>
<dbReference type="Proteomes" id="UP001221558">
    <property type="component" value="Chromosome"/>
</dbReference>
<dbReference type="PROSITE" id="PS51118">
    <property type="entry name" value="HTH_HXLR"/>
    <property type="match status" value="1"/>
</dbReference>
<dbReference type="Gene3D" id="1.10.10.10">
    <property type="entry name" value="Winged helix-like DNA-binding domain superfamily/Winged helix DNA-binding domain"/>
    <property type="match status" value="1"/>
</dbReference>
<evidence type="ECO:0000256" key="2">
    <source>
        <dbReference type="ARBA" id="ARBA00023125"/>
    </source>
</evidence>
<evidence type="ECO:0000259" key="4">
    <source>
        <dbReference type="PROSITE" id="PS51118"/>
    </source>
</evidence>
<sequence>MSHFIKETSTNSANKQQLSDKCLVNDTLAYLGKRWLMAVLWEISIGHKQFSSILNQLAGISEHMLASRIRSLENEELITKLPITDTVPLQIHYSVTPKGYALLAIIDTLHQWTARWKDDRKNGKNSEDNRR</sequence>
<protein>
    <submittedName>
        <fullName evidence="5">Helix-turn-helix domain-containing protein</fullName>
    </submittedName>
</protein>
<name>A0ABY7WLP7_9SPHI</name>
<dbReference type="SUPFAM" id="SSF46785">
    <property type="entry name" value="Winged helix' DNA-binding domain"/>
    <property type="match status" value="1"/>
</dbReference>
<proteinExistence type="predicted"/>
<keyword evidence="2" id="KW-0238">DNA-binding</keyword>
<evidence type="ECO:0000256" key="3">
    <source>
        <dbReference type="ARBA" id="ARBA00023163"/>
    </source>
</evidence>